<dbReference type="SMART" id="SM00387">
    <property type="entry name" value="HATPase_c"/>
    <property type="match status" value="1"/>
</dbReference>
<dbReference type="SUPFAM" id="SSF47384">
    <property type="entry name" value="Homodimeric domain of signal transducing histidine kinase"/>
    <property type="match status" value="1"/>
</dbReference>
<keyword evidence="5 9" id="KW-0418">Kinase</keyword>
<dbReference type="PROSITE" id="PS50109">
    <property type="entry name" value="HIS_KIN"/>
    <property type="match status" value="1"/>
</dbReference>
<dbReference type="GO" id="GO:0005524">
    <property type="term" value="F:ATP binding"/>
    <property type="evidence" value="ECO:0007669"/>
    <property type="project" value="UniProtKB-KW"/>
</dbReference>
<reference evidence="10" key="1">
    <citation type="submission" date="2013-03" db="EMBL/GenBank/DDBJ databases">
        <title>Genome sequence of Chthonomonas calidirosea, the first sequenced genome from the Armatimonadetes phylum (formally candidate division OP10).</title>
        <authorList>
            <person name="Lee K.C.Y."/>
            <person name="Morgan X.C."/>
            <person name="Dunfield P.F."/>
            <person name="Tamas I."/>
            <person name="Houghton K.M."/>
            <person name="Vyssotski M."/>
            <person name="Ryan J.L.J."/>
            <person name="Lagutin K."/>
            <person name="McDonald I.R."/>
            <person name="Stott M.B."/>
        </authorList>
    </citation>
    <scope>NUCLEOTIDE SEQUENCE [LARGE SCALE GENOMIC DNA]</scope>
    <source>
        <strain evidence="10">DSM 23976 / ICMP 18418 / T49</strain>
    </source>
</reference>
<dbReference type="Proteomes" id="UP000014227">
    <property type="component" value="Chromosome I"/>
</dbReference>
<dbReference type="PANTHER" id="PTHR42878:SF7">
    <property type="entry name" value="SENSOR HISTIDINE KINASE GLRK"/>
    <property type="match status" value="1"/>
</dbReference>
<dbReference type="GO" id="GO:0030295">
    <property type="term" value="F:protein kinase activator activity"/>
    <property type="evidence" value="ECO:0007669"/>
    <property type="project" value="TreeGrafter"/>
</dbReference>
<dbReference type="CDD" id="cd00082">
    <property type="entry name" value="HisKA"/>
    <property type="match status" value="1"/>
</dbReference>
<feature type="domain" description="Histidine kinase" evidence="8">
    <location>
        <begin position="164"/>
        <end position="383"/>
    </location>
</feature>
<keyword evidence="4" id="KW-0547">Nucleotide-binding</keyword>
<keyword evidence="7" id="KW-0902">Two-component regulatory system</keyword>
<evidence type="ECO:0000256" key="2">
    <source>
        <dbReference type="ARBA" id="ARBA00012438"/>
    </source>
</evidence>
<dbReference type="GO" id="GO:0007234">
    <property type="term" value="P:osmosensory signaling via phosphorelay pathway"/>
    <property type="evidence" value="ECO:0007669"/>
    <property type="project" value="TreeGrafter"/>
</dbReference>
<dbReference type="InterPro" id="IPR005467">
    <property type="entry name" value="His_kinase_dom"/>
</dbReference>
<dbReference type="Pfam" id="PF02518">
    <property type="entry name" value="HATPase_c"/>
    <property type="match status" value="1"/>
</dbReference>
<dbReference type="InParanoid" id="S0ESL0"/>
<dbReference type="InterPro" id="IPR003661">
    <property type="entry name" value="HisK_dim/P_dom"/>
</dbReference>
<evidence type="ECO:0000313" key="10">
    <source>
        <dbReference type="Proteomes" id="UP000014227"/>
    </source>
</evidence>
<keyword evidence="3" id="KW-0808">Transferase</keyword>
<evidence type="ECO:0000313" key="9">
    <source>
        <dbReference type="EMBL" id="CCW34311.1"/>
    </source>
</evidence>
<organism evidence="9 10">
    <name type="scientific">Chthonomonas calidirosea (strain DSM 23976 / ICMP 18418 / T49)</name>
    <dbReference type="NCBI Taxonomy" id="1303518"/>
    <lineage>
        <taxon>Bacteria</taxon>
        <taxon>Bacillati</taxon>
        <taxon>Armatimonadota</taxon>
        <taxon>Chthonomonadia</taxon>
        <taxon>Chthonomonadales</taxon>
        <taxon>Chthonomonadaceae</taxon>
        <taxon>Chthonomonas</taxon>
    </lineage>
</organism>
<dbReference type="eggNOG" id="COG2205">
    <property type="taxonomic scope" value="Bacteria"/>
</dbReference>
<evidence type="ECO:0000256" key="1">
    <source>
        <dbReference type="ARBA" id="ARBA00000085"/>
    </source>
</evidence>
<dbReference type="PATRIC" id="fig|1303518.3.peg.483"/>
<dbReference type="InterPro" id="IPR036890">
    <property type="entry name" value="HATPase_C_sf"/>
</dbReference>
<dbReference type="HOGENOM" id="CLU_695792_0_0_0"/>
<dbReference type="InterPro" id="IPR050351">
    <property type="entry name" value="BphY/WalK/GraS-like"/>
</dbReference>
<dbReference type="EC" id="2.7.13.3" evidence="2"/>
<dbReference type="Gene3D" id="3.30.565.10">
    <property type="entry name" value="Histidine kinase-like ATPase, C-terminal domain"/>
    <property type="match status" value="1"/>
</dbReference>
<evidence type="ECO:0000256" key="5">
    <source>
        <dbReference type="ARBA" id="ARBA00022777"/>
    </source>
</evidence>
<name>S0ESL0_CHTCT</name>
<dbReference type="RefSeq" id="WP_016481873.1">
    <property type="nucleotide sequence ID" value="NC_021487.1"/>
</dbReference>
<dbReference type="InterPro" id="IPR003594">
    <property type="entry name" value="HATPase_dom"/>
</dbReference>
<dbReference type="SUPFAM" id="SSF55874">
    <property type="entry name" value="ATPase domain of HSP90 chaperone/DNA topoisomerase II/histidine kinase"/>
    <property type="match status" value="1"/>
</dbReference>
<dbReference type="Pfam" id="PF00512">
    <property type="entry name" value="HisKA"/>
    <property type="match status" value="1"/>
</dbReference>
<evidence type="ECO:0000256" key="6">
    <source>
        <dbReference type="ARBA" id="ARBA00022840"/>
    </source>
</evidence>
<protein>
    <recommendedName>
        <fullName evidence="2">histidine kinase</fullName>
        <ecNumber evidence="2">2.7.13.3</ecNumber>
    </recommendedName>
</protein>
<evidence type="ECO:0000256" key="3">
    <source>
        <dbReference type="ARBA" id="ARBA00022679"/>
    </source>
</evidence>
<sequence length="396" mass="44671">MQSVTAMEAAAQALLSHRRKLLSEWCQQVSRILWHLDPSLLGPRGELRQAVSQIYDCVVRNHLLQQSLDPVTEEEALLAEKIAEMPLEWGDLGACFKTLARLVTKQLDSMPEGGATAAYLCSACINDFLLRAASLRLHKSEAIEIARRDAEVVRRHQLMRFLSNASHDARAPLTTLLGFTELLQEETYGPLNEAQQTALGHIYHASLHLQEILDNLFDLLRIQDQRRELHPRVFDLNSSLREIVEMLQPLAQRQDVQLRYDANLPSCWIIADESLIRHIVYQIVHESLRSSRTEGVVDLRAHVGGEELILVVSDSAAPISQQKLSTIYGLSLEREPYAAGGLEWDFGLSLACRYIALHQGRLEVKANEDNSGNVFTIHLPVRIHVDYEATMESNQP</sequence>
<dbReference type="SMART" id="SM00388">
    <property type="entry name" value="HisKA"/>
    <property type="match status" value="1"/>
</dbReference>
<gene>
    <name evidence="9" type="ORF">CCALI_00477</name>
</gene>
<comment type="catalytic activity">
    <reaction evidence="1">
        <text>ATP + protein L-histidine = ADP + protein N-phospho-L-histidine.</text>
        <dbReference type="EC" id="2.7.13.3"/>
    </reaction>
</comment>
<dbReference type="GO" id="GO:0000156">
    <property type="term" value="F:phosphorelay response regulator activity"/>
    <property type="evidence" value="ECO:0007669"/>
    <property type="project" value="TreeGrafter"/>
</dbReference>
<dbReference type="PANTHER" id="PTHR42878">
    <property type="entry name" value="TWO-COMPONENT HISTIDINE KINASE"/>
    <property type="match status" value="1"/>
</dbReference>
<dbReference type="KEGG" id="ccz:CCALI_00477"/>
<dbReference type="EMBL" id="HF951689">
    <property type="protein sequence ID" value="CCW34311.1"/>
    <property type="molecule type" value="Genomic_DNA"/>
</dbReference>
<evidence type="ECO:0000259" key="8">
    <source>
        <dbReference type="PROSITE" id="PS50109"/>
    </source>
</evidence>
<dbReference type="InterPro" id="IPR036097">
    <property type="entry name" value="HisK_dim/P_sf"/>
</dbReference>
<dbReference type="STRING" id="454171.CP488_00677"/>
<proteinExistence type="predicted"/>
<dbReference type="AlphaFoldDB" id="S0ESL0"/>
<evidence type="ECO:0000256" key="7">
    <source>
        <dbReference type="ARBA" id="ARBA00023012"/>
    </source>
</evidence>
<dbReference type="Gene3D" id="1.10.287.130">
    <property type="match status" value="1"/>
</dbReference>
<accession>S0ESL0</accession>
<dbReference type="OrthoDB" id="8477265at2"/>
<keyword evidence="6" id="KW-0067">ATP-binding</keyword>
<dbReference type="GO" id="GO:0000155">
    <property type="term" value="F:phosphorelay sensor kinase activity"/>
    <property type="evidence" value="ECO:0007669"/>
    <property type="project" value="InterPro"/>
</dbReference>
<keyword evidence="10" id="KW-1185">Reference proteome</keyword>
<evidence type="ECO:0000256" key="4">
    <source>
        <dbReference type="ARBA" id="ARBA00022741"/>
    </source>
</evidence>